<evidence type="ECO:0000256" key="1">
    <source>
        <dbReference type="ARBA" id="ARBA00008520"/>
    </source>
</evidence>
<protein>
    <submittedName>
        <fullName evidence="4">Extracellular solute-binding protein</fullName>
    </submittedName>
</protein>
<feature type="signal peptide" evidence="3">
    <location>
        <begin position="1"/>
        <end position="19"/>
    </location>
</feature>
<reference evidence="4 5" key="1">
    <citation type="submission" date="2019-11" db="EMBL/GenBank/DDBJ databases">
        <title>Draft genome sequences of five Paenibacillus species of dairy origin.</title>
        <authorList>
            <person name="Olajide A.M."/>
            <person name="Chen S."/>
            <person name="Lapointe G."/>
        </authorList>
    </citation>
    <scope>NUCLEOTIDE SEQUENCE [LARGE SCALE GENOMIC DNA]</scope>
    <source>
        <strain evidence="4 5">2CS3</strain>
    </source>
</reference>
<sequence length="424" mass="46989">MMKWASVLLVGTVAITGCAQTNKAGSEAQNTNTGEAKKSESKVKISFIHWRGEDKKVFEELIADFNKANPNISVEMNIFPSESYLANAQAKLLDGSSGDVFASFPGAQFETISKSNLYEDLSKESFVSNYNDNLIQAGKKDGKQFAFPYQLVYNQPIYNKAIFEKLKLQIPKSWDEFLQVCETLKSNGYVPIAFPGQDIGPGQFVNSMMMNNNTDEDIWSKVESGQAKLTDEWFVKTLSQFKELADKGYFQKDSLGTNKDIAGSLFAQEKAAMLATGSYMMSSNKQLNPNLVQGLLAPITVSADKAVFEGIHTTTFMLGVNAKSKYKEEAKKFIAFLSQKENAEKYANQTGQMVTVKGVQYNTPELKESATWMDKKTRFHPRYLISNSQNEKAVVASIQAVVGGKSPEQAAKEAQAIIDQNVKK</sequence>
<dbReference type="InterPro" id="IPR050490">
    <property type="entry name" value="Bact_solute-bd_prot1"/>
</dbReference>
<dbReference type="PANTHER" id="PTHR43649">
    <property type="entry name" value="ARABINOSE-BINDING PROTEIN-RELATED"/>
    <property type="match status" value="1"/>
</dbReference>
<gene>
    <name evidence="4" type="ORF">GNP93_25580</name>
</gene>
<proteinExistence type="inferred from homology"/>
<comment type="caution">
    <text evidence="4">The sequence shown here is derived from an EMBL/GenBank/DDBJ whole genome shotgun (WGS) entry which is preliminary data.</text>
</comment>
<evidence type="ECO:0000313" key="4">
    <source>
        <dbReference type="EMBL" id="MUG73967.1"/>
    </source>
</evidence>
<evidence type="ECO:0000256" key="2">
    <source>
        <dbReference type="ARBA" id="ARBA00022448"/>
    </source>
</evidence>
<organism evidence="4 5">
    <name type="scientific">Paenibacillus validus</name>
    <dbReference type="NCBI Taxonomy" id="44253"/>
    <lineage>
        <taxon>Bacteria</taxon>
        <taxon>Bacillati</taxon>
        <taxon>Bacillota</taxon>
        <taxon>Bacilli</taxon>
        <taxon>Bacillales</taxon>
        <taxon>Paenibacillaceae</taxon>
        <taxon>Paenibacillus</taxon>
    </lineage>
</organism>
<keyword evidence="2" id="KW-0813">Transport</keyword>
<dbReference type="Proteomes" id="UP000450917">
    <property type="component" value="Unassembled WGS sequence"/>
</dbReference>
<dbReference type="AlphaFoldDB" id="A0A7X2ZFJ5"/>
<evidence type="ECO:0000313" key="5">
    <source>
        <dbReference type="Proteomes" id="UP000450917"/>
    </source>
</evidence>
<keyword evidence="5" id="KW-1185">Reference proteome</keyword>
<dbReference type="EMBL" id="WNZX01000038">
    <property type="protein sequence ID" value="MUG73967.1"/>
    <property type="molecule type" value="Genomic_DNA"/>
</dbReference>
<evidence type="ECO:0000256" key="3">
    <source>
        <dbReference type="SAM" id="SignalP"/>
    </source>
</evidence>
<dbReference type="Gene3D" id="3.40.190.10">
    <property type="entry name" value="Periplasmic binding protein-like II"/>
    <property type="match status" value="2"/>
</dbReference>
<accession>A0A7X2ZFJ5</accession>
<dbReference type="SUPFAM" id="SSF53850">
    <property type="entry name" value="Periplasmic binding protein-like II"/>
    <property type="match status" value="1"/>
</dbReference>
<dbReference type="InterPro" id="IPR006059">
    <property type="entry name" value="SBP"/>
</dbReference>
<comment type="similarity">
    <text evidence="1">Belongs to the bacterial solute-binding protein 1 family.</text>
</comment>
<name>A0A7X2ZFJ5_9BACL</name>
<dbReference type="PROSITE" id="PS51257">
    <property type="entry name" value="PROKAR_LIPOPROTEIN"/>
    <property type="match status" value="1"/>
</dbReference>
<feature type="chain" id="PRO_5038929949" evidence="3">
    <location>
        <begin position="20"/>
        <end position="424"/>
    </location>
</feature>
<dbReference type="PANTHER" id="PTHR43649:SF29">
    <property type="entry name" value="OSMOPROTECTIVE COMPOUNDS-BINDING PROTEIN GGTB"/>
    <property type="match status" value="1"/>
</dbReference>
<keyword evidence="3" id="KW-0732">Signal</keyword>
<dbReference type="Pfam" id="PF01547">
    <property type="entry name" value="SBP_bac_1"/>
    <property type="match status" value="1"/>
</dbReference>